<sequence>MCIVLQDVIFDHELARADVMFNAFAERVEYYIDLGAAKYNLQLSKHVCQNVRNWGPVWAISAFGPETYNHYKVKAIKSANGVPQQIARQVTFRNTETVLEEHLYPRANELVKFFCLDALSAKCQHILKILGLTYLKLPKPLPACDVTRNLGLSPLSVKFTRLVKDGCLYSSDSNVQSIDNYALLRDSRVMKIIYSIVDEINRRQFTLRNEVITRSAFQGLQSKMHLVHRVMSGMIIVGTNEIERVCVQHMEAYKKEYIGPVPNLLHY</sequence>
<evidence type="ECO:0000313" key="1">
    <source>
        <dbReference type="EMBL" id="KAJ8671918.1"/>
    </source>
</evidence>
<protein>
    <submittedName>
        <fullName evidence="1">Uncharacterized protein</fullName>
    </submittedName>
</protein>
<proteinExistence type="predicted"/>
<keyword evidence="2" id="KW-1185">Reference proteome</keyword>
<accession>A0ACC2NL40</accession>
<comment type="caution">
    <text evidence="1">The sequence shown here is derived from an EMBL/GenBank/DDBJ whole genome shotgun (WGS) entry which is preliminary data.</text>
</comment>
<evidence type="ECO:0000313" key="2">
    <source>
        <dbReference type="Proteomes" id="UP001239111"/>
    </source>
</evidence>
<dbReference type="Proteomes" id="UP001239111">
    <property type="component" value="Chromosome 3"/>
</dbReference>
<reference evidence="1" key="1">
    <citation type="submission" date="2023-04" db="EMBL/GenBank/DDBJ databases">
        <title>A chromosome-level genome assembly of the parasitoid wasp Eretmocerus hayati.</title>
        <authorList>
            <person name="Zhong Y."/>
            <person name="Liu S."/>
            <person name="Liu Y."/>
        </authorList>
    </citation>
    <scope>NUCLEOTIDE SEQUENCE</scope>
    <source>
        <strain evidence="1">ZJU_SS_LIU_2023</strain>
    </source>
</reference>
<dbReference type="EMBL" id="CM056743">
    <property type="protein sequence ID" value="KAJ8671918.1"/>
    <property type="molecule type" value="Genomic_DNA"/>
</dbReference>
<gene>
    <name evidence="1" type="ORF">QAD02_003177</name>
</gene>
<name>A0ACC2NL40_9HYME</name>
<organism evidence="1 2">
    <name type="scientific">Eretmocerus hayati</name>
    <dbReference type="NCBI Taxonomy" id="131215"/>
    <lineage>
        <taxon>Eukaryota</taxon>
        <taxon>Metazoa</taxon>
        <taxon>Ecdysozoa</taxon>
        <taxon>Arthropoda</taxon>
        <taxon>Hexapoda</taxon>
        <taxon>Insecta</taxon>
        <taxon>Pterygota</taxon>
        <taxon>Neoptera</taxon>
        <taxon>Endopterygota</taxon>
        <taxon>Hymenoptera</taxon>
        <taxon>Apocrita</taxon>
        <taxon>Proctotrupomorpha</taxon>
        <taxon>Chalcidoidea</taxon>
        <taxon>Aphelinidae</taxon>
        <taxon>Aphelininae</taxon>
        <taxon>Eretmocerus</taxon>
    </lineage>
</organism>